<reference evidence="1 2" key="1">
    <citation type="submission" date="2011-12" db="EMBL/GenBank/DDBJ databases">
        <title>Whole genome shotgun sequence of Arthrobacter globiformis NBRC 12137.</title>
        <authorList>
            <person name="Miyazawa S."/>
            <person name="Hosoyama A."/>
            <person name="Tsuchikane K."/>
            <person name="Katsumata H."/>
            <person name="Yamazaki S."/>
            <person name="Fujita N."/>
        </authorList>
    </citation>
    <scope>NUCLEOTIDE SEQUENCE [LARGE SCALE GENOMIC DNA]</scope>
    <source>
        <strain evidence="1 2">NBRC 12137</strain>
    </source>
</reference>
<accession>H0QSV7</accession>
<proteinExistence type="predicted"/>
<dbReference type="Proteomes" id="UP000003828">
    <property type="component" value="Unassembled WGS sequence"/>
</dbReference>
<keyword evidence="2" id="KW-1185">Reference proteome</keyword>
<name>H0QSV7_ARTG1</name>
<evidence type="ECO:0000313" key="2">
    <source>
        <dbReference type="Proteomes" id="UP000003828"/>
    </source>
</evidence>
<dbReference type="STRING" id="1077972.ARGLB_094_00440"/>
<evidence type="ECO:0000313" key="1">
    <source>
        <dbReference type="EMBL" id="GAB15908.1"/>
    </source>
</evidence>
<protein>
    <submittedName>
        <fullName evidence="1">Uncharacterized protein</fullName>
    </submittedName>
</protein>
<comment type="caution">
    <text evidence="1">The sequence shown here is derived from an EMBL/GenBank/DDBJ whole genome shotgun (WGS) entry which is preliminary data.</text>
</comment>
<dbReference type="AlphaFoldDB" id="H0QSV7"/>
<sequence>MPWCRVPRAQRQGNTVPHVPMNREDWAHLVGGIVEVRLNGTLIRVGRVIQATADSSMLWTEADAVEQRTLYSKACGYEVRPRYALGGVGRY</sequence>
<gene>
    <name evidence="1" type="ORF">ARGLB_094_00440</name>
</gene>
<dbReference type="EMBL" id="BAEG01000094">
    <property type="protein sequence ID" value="GAB15908.1"/>
    <property type="molecule type" value="Genomic_DNA"/>
</dbReference>
<organism evidence="1 2">
    <name type="scientific">Arthrobacter globiformis (strain ATCC 8010 / DSM 20124 / JCM 1332 / NBRC 12137 / NCIMB 8907 / NRRL B-2979 / 168)</name>
    <dbReference type="NCBI Taxonomy" id="1077972"/>
    <lineage>
        <taxon>Bacteria</taxon>
        <taxon>Bacillati</taxon>
        <taxon>Actinomycetota</taxon>
        <taxon>Actinomycetes</taxon>
        <taxon>Micrococcales</taxon>
        <taxon>Micrococcaceae</taxon>
        <taxon>Arthrobacter</taxon>
    </lineage>
</organism>